<keyword evidence="3" id="KW-1185">Reference proteome</keyword>
<evidence type="ECO:0000313" key="2">
    <source>
        <dbReference type="EMBL" id="OXA43898.1"/>
    </source>
</evidence>
<comment type="caution">
    <text evidence="2">The sequence shown here is derived from an EMBL/GenBank/DDBJ whole genome shotgun (WGS) entry which is preliminary data.</text>
</comment>
<name>A0A226DFZ0_FOLCA</name>
<protein>
    <submittedName>
        <fullName evidence="2">Uncharacterized protein</fullName>
    </submittedName>
</protein>
<feature type="region of interest" description="Disordered" evidence="1">
    <location>
        <begin position="104"/>
        <end position="186"/>
    </location>
</feature>
<sequence>MAHVPLSPRSFRKVQVKWHTWLEERLAIRAAEAGEVFVPTPLPEPNYEEAVSPPMAPIDLSPPHEYIEDEPRRVENEEEVVLAHPPGSLSPSYDELFVEVKQPTPVKRCSPSTNSPVASRVVSSRRNKSPRGTAEKSEEEAAASSTAGPRYGNRTRRRPRVKNVEKKKDDNIRSRSPVRKENSVIPLKKRGALKKLKTVLDVSSESEKPQDIESMEGTIEARMAAGAIGMGDDEQGGEIEEHDDHARDREADEIPKYVAEMKGHLTRLTSSLAGDEGRVKSFHRLLVRELLPAMTLPELKLDLWQVLVAVTEQP</sequence>
<accession>A0A226DFZ0</accession>
<feature type="compositionally biased region" description="Basic and acidic residues" evidence="1">
    <location>
        <begin position="162"/>
        <end position="182"/>
    </location>
</feature>
<evidence type="ECO:0000256" key="1">
    <source>
        <dbReference type="SAM" id="MobiDB-lite"/>
    </source>
</evidence>
<dbReference type="Proteomes" id="UP000198287">
    <property type="component" value="Unassembled WGS sequence"/>
</dbReference>
<dbReference type="AlphaFoldDB" id="A0A226DFZ0"/>
<evidence type="ECO:0000313" key="3">
    <source>
        <dbReference type="Proteomes" id="UP000198287"/>
    </source>
</evidence>
<organism evidence="2 3">
    <name type="scientific">Folsomia candida</name>
    <name type="common">Springtail</name>
    <dbReference type="NCBI Taxonomy" id="158441"/>
    <lineage>
        <taxon>Eukaryota</taxon>
        <taxon>Metazoa</taxon>
        <taxon>Ecdysozoa</taxon>
        <taxon>Arthropoda</taxon>
        <taxon>Hexapoda</taxon>
        <taxon>Collembola</taxon>
        <taxon>Entomobryomorpha</taxon>
        <taxon>Isotomoidea</taxon>
        <taxon>Isotomidae</taxon>
        <taxon>Proisotominae</taxon>
        <taxon>Folsomia</taxon>
    </lineage>
</organism>
<gene>
    <name evidence="2" type="ORF">Fcan01_21041</name>
</gene>
<feature type="compositionally biased region" description="Low complexity" evidence="1">
    <location>
        <begin position="142"/>
        <end position="152"/>
    </location>
</feature>
<reference evidence="2 3" key="1">
    <citation type="submission" date="2015-12" db="EMBL/GenBank/DDBJ databases">
        <title>The genome of Folsomia candida.</title>
        <authorList>
            <person name="Faddeeva A."/>
            <person name="Derks M.F."/>
            <person name="Anvar Y."/>
            <person name="Smit S."/>
            <person name="Van Straalen N."/>
            <person name="Roelofs D."/>
        </authorList>
    </citation>
    <scope>NUCLEOTIDE SEQUENCE [LARGE SCALE GENOMIC DNA]</scope>
    <source>
        <strain evidence="2 3">VU population</strain>
        <tissue evidence="2">Whole body</tissue>
    </source>
</reference>
<dbReference type="EMBL" id="LNIX01000020">
    <property type="protein sequence ID" value="OXA43898.1"/>
    <property type="molecule type" value="Genomic_DNA"/>
</dbReference>
<proteinExistence type="predicted"/>